<dbReference type="EMBL" id="BAAAPU010000007">
    <property type="protein sequence ID" value="GAA1980012.1"/>
    <property type="molecule type" value="Genomic_DNA"/>
</dbReference>
<reference evidence="1 2" key="1">
    <citation type="journal article" date="2019" name="Int. J. Syst. Evol. Microbiol.">
        <title>The Global Catalogue of Microorganisms (GCM) 10K type strain sequencing project: providing services to taxonomists for standard genome sequencing and annotation.</title>
        <authorList>
            <consortium name="The Broad Institute Genomics Platform"/>
            <consortium name="The Broad Institute Genome Sequencing Center for Infectious Disease"/>
            <person name="Wu L."/>
            <person name="Ma J."/>
        </authorList>
    </citation>
    <scope>NUCLEOTIDE SEQUENCE [LARGE SCALE GENOMIC DNA]</scope>
    <source>
        <strain evidence="1 2">JCM 15628</strain>
    </source>
</reference>
<sequence>MSALSLLDQAQAVLEGATSGKNRIACWIARAALEEAVRDRLRQRGRPPGGGSMRSLLTCFEVAFGDDPRLIDDAEYSWAGLSRACHHHAFELAPTGQEAQRLIEAARRVAGAPA</sequence>
<gene>
    <name evidence="1" type="ORF">GCM10009817_20860</name>
</gene>
<keyword evidence="2" id="KW-1185">Reference proteome</keyword>
<evidence type="ECO:0008006" key="3">
    <source>
        <dbReference type="Google" id="ProtNLM"/>
    </source>
</evidence>
<proteinExistence type="predicted"/>
<evidence type="ECO:0000313" key="2">
    <source>
        <dbReference type="Proteomes" id="UP001500013"/>
    </source>
</evidence>
<name>A0ABN2S4P1_9MICO</name>
<accession>A0ABN2S4P1</accession>
<dbReference type="Proteomes" id="UP001500013">
    <property type="component" value="Unassembled WGS sequence"/>
</dbReference>
<organism evidence="1 2">
    <name type="scientific">Terrabacter lapilli</name>
    <dbReference type="NCBI Taxonomy" id="436231"/>
    <lineage>
        <taxon>Bacteria</taxon>
        <taxon>Bacillati</taxon>
        <taxon>Actinomycetota</taxon>
        <taxon>Actinomycetes</taxon>
        <taxon>Micrococcales</taxon>
        <taxon>Intrasporangiaceae</taxon>
        <taxon>Terrabacter</taxon>
    </lineage>
</organism>
<evidence type="ECO:0000313" key="1">
    <source>
        <dbReference type="EMBL" id="GAA1980012.1"/>
    </source>
</evidence>
<protein>
    <recommendedName>
        <fullName evidence="3">HEPN domain-containing protein</fullName>
    </recommendedName>
</protein>
<comment type="caution">
    <text evidence="1">The sequence shown here is derived from an EMBL/GenBank/DDBJ whole genome shotgun (WGS) entry which is preliminary data.</text>
</comment>